<evidence type="ECO:0000256" key="6">
    <source>
        <dbReference type="ARBA" id="ARBA00023170"/>
    </source>
</evidence>
<comment type="subcellular location">
    <subcellularLocation>
        <location evidence="1">Membrane</location>
        <topology evidence="1">Multi-pass membrane protein</topology>
    </subcellularLocation>
</comment>
<dbReference type="PANTHER" id="PTHR24243">
    <property type="entry name" value="G-PROTEIN COUPLED RECEPTOR"/>
    <property type="match status" value="1"/>
</dbReference>
<dbReference type="Gene3D" id="1.20.1070.10">
    <property type="entry name" value="Rhodopsin 7-helix transmembrane proteins"/>
    <property type="match status" value="1"/>
</dbReference>
<evidence type="ECO:0000313" key="11">
    <source>
        <dbReference type="EMBL" id="PVD32025.1"/>
    </source>
</evidence>
<keyword evidence="2 9" id="KW-0812">Transmembrane</keyword>
<proteinExistence type="predicted"/>
<feature type="transmembrane region" description="Helical" evidence="9">
    <location>
        <begin position="121"/>
        <end position="145"/>
    </location>
</feature>
<reference evidence="11 12" key="1">
    <citation type="submission" date="2018-04" db="EMBL/GenBank/DDBJ databases">
        <title>The genome of golden apple snail Pomacea canaliculata provides insight into stress tolerance and invasive adaptation.</title>
        <authorList>
            <person name="Liu C."/>
            <person name="Liu B."/>
            <person name="Ren Y."/>
            <person name="Zhang Y."/>
            <person name="Wang H."/>
            <person name="Li S."/>
            <person name="Jiang F."/>
            <person name="Yin L."/>
            <person name="Zhang G."/>
            <person name="Qian W."/>
            <person name="Fan W."/>
        </authorList>
    </citation>
    <scope>NUCLEOTIDE SEQUENCE [LARGE SCALE GENOMIC DNA]</scope>
    <source>
        <strain evidence="11">SZHN2017</strain>
        <tissue evidence="11">Muscle</tissue>
    </source>
</reference>
<evidence type="ECO:0000256" key="9">
    <source>
        <dbReference type="SAM" id="Phobius"/>
    </source>
</evidence>
<dbReference type="InterPro" id="IPR017452">
    <property type="entry name" value="GPCR_Rhodpsn_7TM"/>
</dbReference>
<protein>
    <recommendedName>
        <fullName evidence="10">G-protein coupled receptors family 1 profile domain-containing protein</fullName>
    </recommendedName>
</protein>
<dbReference type="SUPFAM" id="SSF81321">
    <property type="entry name" value="Family A G protein-coupled receptor-like"/>
    <property type="match status" value="1"/>
</dbReference>
<evidence type="ECO:0000256" key="1">
    <source>
        <dbReference type="ARBA" id="ARBA00004141"/>
    </source>
</evidence>
<accession>A0A2T7PF27</accession>
<keyword evidence="4" id="KW-0297">G-protein coupled receptor</keyword>
<keyword evidence="7" id="KW-0807">Transducer</keyword>
<dbReference type="EMBL" id="PZQS01000004">
    <property type="protein sequence ID" value="PVD32025.1"/>
    <property type="molecule type" value="Genomic_DNA"/>
</dbReference>
<name>A0A2T7PF27_POMCA</name>
<dbReference type="InterPro" id="IPR000276">
    <property type="entry name" value="GPCR_Rhodpsn"/>
</dbReference>
<dbReference type="Proteomes" id="UP000245119">
    <property type="component" value="Linkage Group LG4"/>
</dbReference>
<dbReference type="PROSITE" id="PS50262">
    <property type="entry name" value="G_PROTEIN_RECEP_F1_2"/>
    <property type="match status" value="1"/>
</dbReference>
<gene>
    <name evidence="11" type="ORF">C0Q70_07451</name>
</gene>
<feature type="transmembrane region" description="Helical" evidence="9">
    <location>
        <begin position="276"/>
        <end position="302"/>
    </location>
</feature>
<dbReference type="Pfam" id="PF00001">
    <property type="entry name" value="7tm_1"/>
    <property type="match status" value="1"/>
</dbReference>
<keyword evidence="5 9" id="KW-0472">Membrane</keyword>
<evidence type="ECO:0000256" key="7">
    <source>
        <dbReference type="ARBA" id="ARBA00023224"/>
    </source>
</evidence>
<dbReference type="PANTHER" id="PTHR24243:SF233">
    <property type="entry name" value="THYROTROPIN-RELEASING HORMONE RECEPTOR"/>
    <property type="match status" value="1"/>
</dbReference>
<evidence type="ECO:0000256" key="8">
    <source>
        <dbReference type="SAM" id="MobiDB-lite"/>
    </source>
</evidence>
<evidence type="ECO:0000259" key="10">
    <source>
        <dbReference type="PROSITE" id="PS50262"/>
    </source>
</evidence>
<keyword evidence="3 9" id="KW-1133">Transmembrane helix</keyword>
<feature type="transmembrane region" description="Helical" evidence="9">
    <location>
        <begin position="84"/>
        <end position="101"/>
    </location>
</feature>
<keyword evidence="12" id="KW-1185">Reference proteome</keyword>
<sequence length="348" mass="39526">MADTPVPAFSTIEPPGNDTQDHRVSLTRSSIGYAPVTADTYYQQISDALQHTQHVLSYVCFAINAIKTAIFGQRSMRNSPSGKFMLSISVSQFCFVIFKAINGTAERVITVPKEMYAYSFFYLYVAISVGNVLYRASLFIACLMSSERLYAVSRPLHVKQFILARHPLLFIAAVFFLTACYHFYVPLQYLYYTKSGVNGSKTVVIGYTDWYFRNRDIVDAFSAAGKIIFLFVPLVWLTFFNALVVCFLRRHSNDRKAIKSTVDEEAISRRDRQMTLTILACTAGYVIFMLPGAIHFLAVAVVPEYNYAEEAEEEKEEEEEEEDIKYLKLKLTLPEFALPLETASKLCE</sequence>
<dbReference type="AlphaFoldDB" id="A0A2T7PF27"/>
<keyword evidence="6" id="KW-0675">Receptor</keyword>
<evidence type="ECO:0000313" key="12">
    <source>
        <dbReference type="Proteomes" id="UP000245119"/>
    </source>
</evidence>
<feature type="transmembrane region" description="Helical" evidence="9">
    <location>
        <begin position="166"/>
        <end position="184"/>
    </location>
</feature>
<comment type="caution">
    <text evidence="11">The sequence shown here is derived from an EMBL/GenBank/DDBJ whole genome shotgun (WGS) entry which is preliminary data.</text>
</comment>
<feature type="region of interest" description="Disordered" evidence="8">
    <location>
        <begin position="1"/>
        <end position="23"/>
    </location>
</feature>
<evidence type="ECO:0000256" key="5">
    <source>
        <dbReference type="ARBA" id="ARBA00023136"/>
    </source>
</evidence>
<evidence type="ECO:0000256" key="3">
    <source>
        <dbReference type="ARBA" id="ARBA00022989"/>
    </source>
</evidence>
<organism evidence="11 12">
    <name type="scientific">Pomacea canaliculata</name>
    <name type="common">Golden apple snail</name>
    <dbReference type="NCBI Taxonomy" id="400727"/>
    <lineage>
        <taxon>Eukaryota</taxon>
        <taxon>Metazoa</taxon>
        <taxon>Spiralia</taxon>
        <taxon>Lophotrochozoa</taxon>
        <taxon>Mollusca</taxon>
        <taxon>Gastropoda</taxon>
        <taxon>Caenogastropoda</taxon>
        <taxon>Architaenioglossa</taxon>
        <taxon>Ampullarioidea</taxon>
        <taxon>Ampullariidae</taxon>
        <taxon>Pomacea</taxon>
    </lineage>
</organism>
<dbReference type="OrthoDB" id="6125191at2759"/>
<dbReference type="GO" id="GO:0004930">
    <property type="term" value="F:G protein-coupled receptor activity"/>
    <property type="evidence" value="ECO:0007669"/>
    <property type="project" value="UniProtKB-KW"/>
</dbReference>
<evidence type="ECO:0000256" key="2">
    <source>
        <dbReference type="ARBA" id="ARBA00022692"/>
    </source>
</evidence>
<feature type="transmembrane region" description="Helical" evidence="9">
    <location>
        <begin position="227"/>
        <end position="248"/>
    </location>
</feature>
<evidence type="ECO:0000256" key="4">
    <source>
        <dbReference type="ARBA" id="ARBA00023040"/>
    </source>
</evidence>
<feature type="domain" description="G-protein coupled receptors family 1 profile" evidence="10">
    <location>
        <begin position="63"/>
        <end position="291"/>
    </location>
</feature>
<dbReference type="GO" id="GO:0005886">
    <property type="term" value="C:plasma membrane"/>
    <property type="evidence" value="ECO:0007669"/>
    <property type="project" value="TreeGrafter"/>
</dbReference>